<dbReference type="SUPFAM" id="SSF51658">
    <property type="entry name" value="Xylose isomerase-like"/>
    <property type="match status" value="1"/>
</dbReference>
<proteinExistence type="predicted"/>
<dbReference type="Gene3D" id="3.20.20.150">
    <property type="entry name" value="Divalent-metal-dependent TIM barrel enzymes"/>
    <property type="match status" value="1"/>
</dbReference>
<gene>
    <name evidence="2" type="ORF">OEG84_14155</name>
</gene>
<evidence type="ECO:0000313" key="2">
    <source>
        <dbReference type="EMBL" id="MCY0148810.1"/>
    </source>
</evidence>
<feature type="domain" description="Xylose isomerase-like TIM barrel" evidence="1">
    <location>
        <begin position="29"/>
        <end position="260"/>
    </location>
</feature>
<comment type="caution">
    <text evidence="2">The sequence shown here is derived from an EMBL/GenBank/DDBJ whole genome shotgun (WGS) entry which is preliminary data.</text>
</comment>
<protein>
    <submittedName>
        <fullName evidence="2">Sugar phosphate isomerase/epimerase</fullName>
    </submittedName>
</protein>
<accession>A0ABT3ZAK5</accession>
<dbReference type="Pfam" id="PF01261">
    <property type="entry name" value="AP_endonuc_2"/>
    <property type="match status" value="1"/>
</dbReference>
<keyword evidence="3" id="KW-1185">Reference proteome</keyword>
<evidence type="ECO:0000259" key="1">
    <source>
        <dbReference type="Pfam" id="PF01261"/>
    </source>
</evidence>
<dbReference type="PANTHER" id="PTHR12110:SF52">
    <property type="entry name" value="XYLOSE ISOMERASE"/>
    <property type="match status" value="1"/>
</dbReference>
<sequence>MKLAYMYATPDVEPAQVTAIQGPIAATLETIARTGYTGVELLVCNPAQIDRRALADAIGKTGLDMPAVCTGEVYGQDGLSFADPDPLRRQQAIDRMKASMDLAAEYGAMVNIGRLRGRYREDVASQQTLDWIGEAIEASTRAFPEVPIVLEPVNRNYANCLMTTRETCAFVRELGVANLGVMLDTAHILTEQETVTDAIREAGDLFWHFHITDSDRLPVGDGSYDIAAAMNAVVESGFDRYVTVETFQIPDAEHSILASREAMQPYFPSAS</sequence>
<name>A0ABT3ZAK5_9HYPH</name>
<dbReference type="InterPro" id="IPR036237">
    <property type="entry name" value="Xyl_isomerase-like_sf"/>
</dbReference>
<dbReference type="PANTHER" id="PTHR12110">
    <property type="entry name" value="HYDROXYPYRUVATE ISOMERASE"/>
    <property type="match status" value="1"/>
</dbReference>
<reference evidence="2" key="1">
    <citation type="submission" date="2022-10" db="EMBL/GenBank/DDBJ databases">
        <title>Hoeflea sp. G2-23, isolated from marine algae.</title>
        <authorList>
            <person name="Kristyanto S."/>
            <person name="Kim J.M."/>
            <person name="Jeon C.O."/>
        </authorList>
    </citation>
    <scope>NUCLEOTIDE SEQUENCE</scope>
    <source>
        <strain evidence="2">G2-23</strain>
    </source>
</reference>
<dbReference type="InterPro" id="IPR013022">
    <property type="entry name" value="Xyl_isomerase-like_TIM-brl"/>
</dbReference>
<dbReference type="EMBL" id="JAOVZR010000001">
    <property type="protein sequence ID" value="MCY0148810.1"/>
    <property type="molecule type" value="Genomic_DNA"/>
</dbReference>
<organism evidence="2 3">
    <name type="scientific">Hoeflea algicola</name>
    <dbReference type="NCBI Taxonomy" id="2983763"/>
    <lineage>
        <taxon>Bacteria</taxon>
        <taxon>Pseudomonadati</taxon>
        <taxon>Pseudomonadota</taxon>
        <taxon>Alphaproteobacteria</taxon>
        <taxon>Hyphomicrobiales</taxon>
        <taxon>Rhizobiaceae</taxon>
        <taxon>Hoeflea</taxon>
    </lineage>
</organism>
<dbReference type="RefSeq" id="WP_267654343.1">
    <property type="nucleotide sequence ID" value="NZ_JAOVZR010000001.1"/>
</dbReference>
<evidence type="ECO:0000313" key="3">
    <source>
        <dbReference type="Proteomes" id="UP001073227"/>
    </source>
</evidence>
<dbReference type="Proteomes" id="UP001073227">
    <property type="component" value="Unassembled WGS sequence"/>
</dbReference>
<dbReference type="GO" id="GO:0016853">
    <property type="term" value="F:isomerase activity"/>
    <property type="evidence" value="ECO:0007669"/>
    <property type="project" value="UniProtKB-KW"/>
</dbReference>
<keyword evidence="2" id="KW-0413">Isomerase</keyword>
<dbReference type="InterPro" id="IPR050312">
    <property type="entry name" value="IolE/XylAMocC-like"/>
</dbReference>